<dbReference type="AlphaFoldDB" id="A0A4R4JNK9"/>
<name>A0A4R4JNK9_PHOLU</name>
<dbReference type="EMBL" id="PUJX01000002">
    <property type="protein sequence ID" value="TDB56100.1"/>
    <property type="molecule type" value="Genomic_DNA"/>
</dbReference>
<protein>
    <submittedName>
        <fullName evidence="1">Uncharacterized protein</fullName>
    </submittedName>
</protein>
<sequence>MWLQSIMMKLLGLSVWLVIFSRQYLFILIFNVKELVRNYQLAKQRMKNKRVKKSVNYAA</sequence>
<reference evidence="1 2" key="1">
    <citation type="journal article" date="2019" name="Int. J. Syst. Evol. Microbiol.">
        <title>Photorhabdus khanii subsp. guanajuatensis subsp. nov., isolated from Heterorhabditis atacamensis, and Photorhabdus luminescens subsp. mexicana subsp. nov., isolated from Heterorhabditis mexicana entomopathogenic nematodes.</title>
        <authorList>
            <person name="Machado R.A.R."/>
            <person name="Bruno P."/>
            <person name="Arce C.C.M."/>
            <person name="Liechti N."/>
            <person name="Kohler A."/>
            <person name="Bernal J."/>
            <person name="Bruggmann R."/>
            <person name="Turlings T.C.J."/>
        </authorList>
    </citation>
    <scope>NUCLEOTIDE SEQUENCE [LARGE SCALE GENOMIC DNA]</scope>
    <source>
        <strain evidence="1 2">MEX47-22</strain>
    </source>
</reference>
<proteinExistence type="predicted"/>
<dbReference type="Proteomes" id="UP000295550">
    <property type="component" value="Unassembled WGS sequence"/>
</dbReference>
<comment type="caution">
    <text evidence="1">The sequence shown here is derived from an EMBL/GenBank/DDBJ whole genome shotgun (WGS) entry which is preliminary data.</text>
</comment>
<evidence type="ECO:0000313" key="2">
    <source>
        <dbReference type="Proteomes" id="UP000295550"/>
    </source>
</evidence>
<organism evidence="1 2">
    <name type="scientific">Photorhabdus luminescens subsp. mexicana</name>
    <dbReference type="NCBI Taxonomy" id="2100167"/>
    <lineage>
        <taxon>Bacteria</taxon>
        <taxon>Pseudomonadati</taxon>
        <taxon>Pseudomonadota</taxon>
        <taxon>Gammaproteobacteria</taxon>
        <taxon>Enterobacterales</taxon>
        <taxon>Morganellaceae</taxon>
        <taxon>Photorhabdus</taxon>
    </lineage>
</organism>
<accession>A0A4R4JNK9</accession>
<evidence type="ECO:0000313" key="1">
    <source>
        <dbReference type="EMBL" id="TDB56100.1"/>
    </source>
</evidence>
<gene>
    <name evidence="1" type="ORF">C5468_02510</name>
</gene>